<keyword evidence="3" id="KW-1185">Reference proteome</keyword>
<evidence type="ECO:0000313" key="3">
    <source>
        <dbReference type="Proteomes" id="UP000477739"/>
    </source>
</evidence>
<proteinExistence type="predicted"/>
<keyword evidence="1" id="KW-0472">Membrane</keyword>
<evidence type="ECO:0000256" key="1">
    <source>
        <dbReference type="SAM" id="Phobius"/>
    </source>
</evidence>
<reference evidence="2 3" key="1">
    <citation type="submission" date="2019-11" db="EMBL/GenBank/DDBJ databases">
        <title>Escherichia alba sp. nov. isolated from the gut of plastic-eating superworms Zophobas atratus.</title>
        <authorList>
            <person name="Yang Y."/>
        </authorList>
    </citation>
    <scope>NUCLEOTIDE SEQUENCE [LARGE SCALE GENOMIC DNA]</scope>
    <source>
        <strain evidence="3">BIT-B35</strain>
    </source>
</reference>
<sequence length="100" mass="11660">MELFISLAFLGIGLIVFHWKPYPYKILSSIILYYAIRHDTLLQCIYVAITGIALISLCFIKASKNGKEIFYFSMPCWLEIISCAVRLIDLQHQFFKTYDI</sequence>
<dbReference type="Proteomes" id="UP000477739">
    <property type="component" value="Unassembled WGS sequence"/>
</dbReference>
<dbReference type="AlphaFoldDB" id="A0A6L6ILT6"/>
<dbReference type="EMBL" id="WMJZ01000007">
    <property type="protein sequence ID" value="MTH46000.1"/>
    <property type="molecule type" value="Genomic_DNA"/>
</dbReference>
<dbReference type="RefSeq" id="WP_155107643.1">
    <property type="nucleotide sequence ID" value="NZ_WMJZ01000007.1"/>
</dbReference>
<keyword evidence="1" id="KW-1133">Transmembrane helix</keyword>
<feature type="transmembrane region" description="Helical" evidence="1">
    <location>
        <begin position="44"/>
        <end position="63"/>
    </location>
</feature>
<keyword evidence="1" id="KW-0812">Transmembrane</keyword>
<feature type="transmembrane region" description="Helical" evidence="1">
    <location>
        <begin position="69"/>
        <end position="88"/>
    </location>
</feature>
<accession>A0A6L6ILT6</accession>
<gene>
    <name evidence="2" type="ORF">GJV78_06965</name>
</gene>
<evidence type="ECO:0000313" key="2">
    <source>
        <dbReference type="EMBL" id="MTH46000.1"/>
    </source>
</evidence>
<comment type="caution">
    <text evidence="2">The sequence shown here is derived from an EMBL/GenBank/DDBJ whole genome shotgun (WGS) entry which is preliminary data.</text>
</comment>
<dbReference type="OrthoDB" id="6630998at2"/>
<feature type="transmembrane region" description="Helical" evidence="1">
    <location>
        <begin position="6"/>
        <end position="23"/>
    </location>
</feature>
<protein>
    <submittedName>
        <fullName evidence="2">Uncharacterized protein</fullName>
    </submittedName>
</protein>
<name>A0A6L6ILT6_9ENTR</name>
<organism evidence="2 3">
    <name type="scientific">Intestinirhabdus alba</name>
    <dbReference type="NCBI Taxonomy" id="2899544"/>
    <lineage>
        <taxon>Bacteria</taxon>
        <taxon>Pseudomonadati</taxon>
        <taxon>Pseudomonadota</taxon>
        <taxon>Gammaproteobacteria</taxon>
        <taxon>Enterobacterales</taxon>
        <taxon>Enterobacteriaceae</taxon>
        <taxon>Intestinirhabdus</taxon>
    </lineage>
</organism>